<dbReference type="STRING" id="320771.Cflav_PD5559"/>
<evidence type="ECO:0000313" key="2">
    <source>
        <dbReference type="Proteomes" id="UP000003688"/>
    </source>
</evidence>
<dbReference type="Proteomes" id="UP000003688">
    <property type="component" value="Unassembled WGS sequence"/>
</dbReference>
<accession>B9XBN9</accession>
<dbReference type="AlphaFoldDB" id="B9XBN9"/>
<comment type="caution">
    <text evidence="1">The sequence shown here is derived from an EMBL/GenBank/DDBJ whole genome shotgun (WGS) entry which is preliminary data.</text>
</comment>
<organism evidence="1 2">
    <name type="scientific">Pedosphaera parvula (strain Ellin514)</name>
    <dbReference type="NCBI Taxonomy" id="320771"/>
    <lineage>
        <taxon>Bacteria</taxon>
        <taxon>Pseudomonadati</taxon>
        <taxon>Verrucomicrobiota</taxon>
        <taxon>Pedosphaerae</taxon>
        <taxon>Pedosphaerales</taxon>
        <taxon>Pedosphaeraceae</taxon>
        <taxon>Pedosphaera</taxon>
    </lineage>
</organism>
<keyword evidence="2" id="KW-1185">Reference proteome</keyword>
<name>B9XBN9_PEDPL</name>
<reference evidence="1 2" key="1">
    <citation type="journal article" date="2011" name="J. Bacteriol.">
        <title>Genome sequence of 'Pedosphaera parvula' Ellin514, an aerobic Verrucomicrobial isolate from pasture soil.</title>
        <authorList>
            <person name="Kant R."/>
            <person name="van Passel M.W."/>
            <person name="Sangwan P."/>
            <person name="Palva A."/>
            <person name="Lucas S."/>
            <person name="Copeland A."/>
            <person name="Lapidus A."/>
            <person name="Glavina Del Rio T."/>
            <person name="Dalin E."/>
            <person name="Tice H."/>
            <person name="Bruce D."/>
            <person name="Goodwin L."/>
            <person name="Pitluck S."/>
            <person name="Chertkov O."/>
            <person name="Larimer F.W."/>
            <person name="Land M.L."/>
            <person name="Hauser L."/>
            <person name="Brettin T.S."/>
            <person name="Detter J.C."/>
            <person name="Han S."/>
            <person name="de Vos W.M."/>
            <person name="Janssen P.H."/>
            <person name="Smidt H."/>
        </authorList>
    </citation>
    <scope>NUCLEOTIDE SEQUENCE [LARGE SCALE GENOMIC DNA]</scope>
    <source>
        <strain evidence="1 2">Ellin514</strain>
    </source>
</reference>
<evidence type="ECO:0000313" key="1">
    <source>
        <dbReference type="EMBL" id="EEF62924.1"/>
    </source>
</evidence>
<proteinExistence type="predicted"/>
<protein>
    <submittedName>
        <fullName evidence="1">Uncharacterized protein</fullName>
    </submittedName>
</protein>
<gene>
    <name evidence="1" type="ORF">Cflav_PD5559</name>
</gene>
<dbReference type="EMBL" id="ABOX02000003">
    <property type="protein sequence ID" value="EEF62924.1"/>
    <property type="molecule type" value="Genomic_DNA"/>
</dbReference>
<sequence length="97" mass="10912">MKQETYNRYATERGWIDEKSHGTHGMDGTGKARGSPATRIKSCYLGLTRANSGYLALKNVVKELWRTKVVCCLLLGADFNLCPYLFQSEAIGRPRKL</sequence>